<comment type="caution">
    <text evidence="2">The sequence shown here is derived from an EMBL/GenBank/DDBJ whole genome shotgun (WGS) entry which is preliminary data.</text>
</comment>
<name>A0A4C1W8Y9_EUMVA</name>
<dbReference type="AlphaFoldDB" id="A0A4C1W8Y9"/>
<evidence type="ECO:0000256" key="1">
    <source>
        <dbReference type="SAM" id="MobiDB-lite"/>
    </source>
</evidence>
<dbReference type="Proteomes" id="UP000299102">
    <property type="component" value="Unassembled WGS sequence"/>
</dbReference>
<evidence type="ECO:0000313" key="3">
    <source>
        <dbReference type="Proteomes" id="UP000299102"/>
    </source>
</evidence>
<feature type="region of interest" description="Disordered" evidence="1">
    <location>
        <begin position="1"/>
        <end position="45"/>
    </location>
</feature>
<accession>A0A4C1W8Y9</accession>
<organism evidence="2 3">
    <name type="scientific">Eumeta variegata</name>
    <name type="common">Bagworm moth</name>
    <name type="synonym">Eumeta japonica</name>
    <dbReference type="NCBI Taxonomy" id="151549"/>
    <lineage>
        <taxon>Eukaryota</taxon>
        <taxon>Metazoa</taxon>
        <taxon>Ecdysozoa</taxon>
        <taxon>Arthropoda</taxon>
        <taxon>Hexapoda</taxon>
        <taxon>Insecta</taxon>
        <taxon>Pterygota</taxon>
        <taxon>Neoptera</taxon>
        <taxon>Endopterygota</taxon>
        <taxon>Lepidoptera</taxon>
        <taxon>Glossata</taxon>
        <taxon>Ditrysia</taxon>
        <taxon>Tineoidea</taxon>
        <taxon>Psychidae</taxon>
        <taxon>Oiketicinae</taxon>
        <taxon>Eumeta</taxon>
    </lineage>
</organism>
<keyword evidence="3" id="KW-1185">Reference proteome</keyword>
<proteinExistence type="predicted"/>
<gene>
    <name evidence="2" type="ORF">EVAR_30610_1</name>
</gene>
<evidence type="ECO:0000313" key="2">
    <source>
        <dbReference type="EMBL" id="GBP47521.1"/>
    </source>
</evidence>
<sequence>MKTLSAPSPSPSPRTPPAVAMERSGRRRPGPVREHPDGNSARDPTSGILQIAISQLKQLSINSLSLDRIQRRASRIVDFTIISGQLDPMATRRNGTGSTLRGVKGIARESFPGIIPDNPILSEMDKFPYRGIGSSRLDYGDEVRHQSRIVPRRGETRTGKVRFGTLIVCGGSDGAIKRGSFDTYWSGVDQSQRGCRDVGFILPKRFSECVNDYESPRLLWLRAKIVDPEKS</sequence>
<dbReference type="OrthoDB" id="418748at2759"/>
<reference evidence="2 3" key="1">
    <citation type="journal article" date="2019" name="Commun. Biol.">
        <title>The bagworm genome reveals a unique fibroin gene that provides high tensile strength.</title>
        <authorList>
            <person name="Kono N."/>
            <person name="Nakamura H."/>
            <person name="Ohtoshi R."/>
            <person name="Tomita M."/>
            <person name="Numata K."/>
            <person name="Arakawa K."/>
        </authorList>
    </citation>
    <scope>NUCLEOTIDE SEQUENCE [LARGE SCALE GENOMIC DNA]</scope>
</reference>
<dbReference type="EMBL" id="BGZK01000503">
    <property type="protein sequence ID" value="GBP47521.1"/>
    <property type="molecule type" value="Genomic_DNA"/>
</dbReference>
<protein>
    <submittedName>
        <fullName evidence="2">Uncharacterized protein</fullName>
    </submittedName>
</protein>